<protein>
    <submittedName>
        <fullName evidence="1">Uncharacterized protein</fullName>
    </submittedName>
</protein>
<organism evidence="1 2">
    <name type="scientific">Eumeta variegata</name>
    <name type="common">Bagworm moth</name>
    <name type="synonym">Eumeta japonica</name>
    <dbReference type="NCBI Taxonomy" id="151549"/>
    <lineage>
        <taxon>Eukaryota</taxon>
        <taxon>Metazoa</taxon>
        <taxon>Ecdysozoa</taxon>
        <taxon>Arthropoda</taxon>
        <taxon>Hexapoda</taxon>
        <taxon>Insecta</taxon>
        <taxon>Pterygota</taxon>
        <taxon>Neoptera</taxon>
        <taxon>Endopterygota</taxon>
        <taxon>Lepidoptera</taxon>
        <taxon>Glossata</taxon>
        <taxon>Ditrysia</taxon>
        <taxon>Tineoidea</taxon>
        <taxon>Psychidae</taxon>
        <taxon>Oiketicinae</taxon>
        <taxon>Eumeta</taxon>
    </lineage>
</organism>
<dbReference type="Proteomes" id="UP000299102">
    <property type="component" value="Unassembled WGS sequence"/>
</dbReference>
<gene>
    <name evidence="1" type="ORF">EVAR_52700_1</name>
</gene>
<sequence length="93" mass="10641">MTTQALLETEHRAEFWRRRVFVVKEFEQIAATNRLSKAYEVAPPLVTNVDNNFRQIIEAIGFVAMTFDASIESGVALVIEKEMSSTFWKKLSS</sequence>
<proteinExistence type="predicted"/>
<dbReference type="EMBL" id="BGZK01001040">
    <property type="protein sequence ID" value="GBP69428.1"/>
    <property type="molecule type" value="Genomic_DNA"/>
</dbReference>
<accession>A0A4C1Y0M8</accession>
<evidence type="ECO:0000313" key="1">
    <source>
        <dbReference type="EMBL" id="GBP69428.1"/>
    </source>
</evidence>
<keyword evidence="2" id="KW-1185">Reference proteome</keyword>
<evidence type="ECO:0000313" key="2">
    <source>
        <dbReference type="Proteomes" id="UP000299102"/>
    </source>
</evidence>
<name>A0A4C1Y0M8_EUMVA</name>
<dbReference type="AlphaFoldDB" id="A0A4C1Y0M8"/>
<comment type="caution">
    <text evidence="1">The sequence shown here is derived from an EMBL/GenBank/DDBJ whole genome shotgun (WGS) entry which is preliminary data.</text>
</comment>
<reference evidence="1 2" key="1">
    <citation type="journal article" date="2019" name="Commun. Biol.">
        <title>The bagworm genome reveals a unique fibroin gene that provides high tensile strength.</title>
        <authorList>
            <person name="Kono N."/>
            <person name="Nakamura H."/>
            <person name="Ohtoshi R."/>
            <person name="Tomita M."/>
            <person name="Numata K."/>
            <person name="Arakawa K."/>
        </authorList>
    </citation>
    <scope>NUCLEOTIDE SEQUENCE [LARGE SCALE GENOMIC DNA]</scope>
</reference>